<gene>
    <name evidence="1" type="ORF">GRJ2_001201000</name>
</gene>
<keyword evidence="2" id="KW-1185">Reference proteome</keyword>
<dbReference type="AlphaFoldDB" id="A0ABC9WSA5"/>
<reference evidence="1 2" key="1">
    <citation type="submission" date="2024-06" db="EMBL/GenBank/DDBJ databases">
        <title>The draft genome of Grus japonensis, version 3.</title>
        <authorList>
            <person name="Nabeshima K."/>
            <person name="Suzuki S."/>
            <person name="Onuma M."/>
        </authorList>
    </citation>
    <scope>NUCLEOTIDE SEQUENCE [LARGE SCALE GENOMIC DNA]</scope>
    <source>
        <strain evidence="1 2">451A</strain>
    </source>
</reference>
<dbReference type="Proteomes" id="UP001623348">
    <property type="component" value="Unassembled WGS sequence"/>
</dbReference>
<accession>A0ABC9WSA5</accession>
<protein>
    <submittedName>
        <fullName evidence="1">Uncharacterized protein</fullName>
    </submittedName>
</protein>
<comment type="caution">
    <text evidence="1">The sequence shown here is derived from an EMBL/GenBank/DDBJ whole genome shotgun (WGS) entry which is preliminary data.</text>
</comment>
<evidence type="ECO:0000313" key="1">
    <source>
        <dbReference type="EMBL" id="GAB0187357.1"/>
    </source>
</evidence>
<sequence>MRYMECYKETNTTGCEKDCAGIKKKFIKLGRSQQDMKWSEEWVCLWKTSFAMDVGFIKSLAANIFLRKEHIQGKKNNEFKSIKLLKNKVHRHLPRDTLL</sequence>
<proteinExistence type="predicted"/>
<name>A0ABC9WSA5_GRUJA</name>
<dbReference type="EMBL" id="BAAFJT010000003">
    <property type="protein sequence ID" value="GAB0187357.1"/>
    <property type="molecule type" value="Genomic_DNA"/>
</dbReference>
<organism evidence="1 2">
    <name type="scientific">Grus japonensis</name>
    <name type="common">Japanese crane</name>
    <name type="synonym">Red-crowned crane</name>
    <dbReference type="NCBI Taxonomy" id="30415"/>
    <lineage>
        <taxon>Eukaryota</taxon>
        <taxon>Metazoa</taxon>
        <taxon>Chordata</taxon>
        <taxon>Craniata</taxon>
        <taxon>Vertebrata</taxon>
        <taxon>Euteleostomi</taxon>
        <taxon>Archelosauria</taxon>
        <taxon>Archosauria</taxon>
        <taxon>Dinosauria</taxon>
        <taxon>Saurischia</taxon>
        <taxon>Theropoda</taxon>
        <taxon>Coelurosauria</taxon>
        <taxon>Aves</taxon>
        <taxon>Neognathae</taxon>
        <taxon>Neoaves</taxon>
        <taxon>Gruiformes</taxon>
        <taxon>Gruidae</taxon>
        <taxon>Grus</taxon>
    </lineage>
</organism>
<evidence type="ECO:0000313" key="2">
    <source>
        <dbReference type="Proteomes" id="UP001623348"/>
    </source>
</evidence>